<proteinExistence type="predicted"/>
<evidence type="ECO:0000313" key="2">
    <source>
        <dbReference type="Proteomes" id="UP000214646"/>
    </source>
</evidence>
<sequence>MEARLYAAFDRAGRVNLGGLVACLPTSTRRHRLLGRISG</sequence>
<dbReference type="EMBL" id="NIDE01000014">
    <property type="protein sequence ID" value="OWK37806.1"/>
    <property type="molecule type" value="Genomic_DNA"/>
</dbReference>
<accession>A0A225DK32</accession>
<reference evidence="2" key="1">
    <citation type="submission" date="2017-06" db="EMBL/GenBank/DDBJ databases">
        <title>Genome analysis of Fimbriiglobus ruber SP5, the first member of the order Planctomycetales with confirmed chitinolytic capability.</title>
        <authorList>
            <person name="Ravin N.V."/>
            <person name="Rakitin A.L."/>
            <person name="Ivanova A.A."/>
            <person name="Beletsky A.V."/>
            <person name="Kulichevskaya I.S."/>
            <person name="Mardanov A.V."/>
            <person name="Dedysh S.N."/>
        </authorList>
    </citation>
    <scope>NUCLEOTIDE SEQUENCE [LARGE SCALE GENOMIC DNA]</scope>
    <source>
        <strain evidence="2">SP5</strain>
    </source>
</reference>
<comment type="caution">
    <text evidence="1">The sequence shown here is derived from an EMBL/GenBank/DDBJ whole genome shotgun (WGS) entry which is preliminary data.</text>
</comment>
<gene>
    <name evidence="1" type="ORF">FRUB_06926</name>
</gene>
<organism evidence="1 2">
    <name type="scientific">Fimbriiglobus ruber</name>
    <dbReference type="NCBI Taxonomy" id="1908690"/>
    <lineage>
        <taxon>Bacteria</taxon>
        <taxon>Pseudomonadati</taxon>
        <taxon>Planctomycetota</taxon>
        <taxon>Planctomycetia</taxon>
        <taxon>Gemmatales</taxon>
        <taxon>Gemmataceae</taxon>
        <taxon>Fimbriiglobus</taxon>
    </lineage>
</organism>
<protein>
    <submittedName>
        <fullName evidence="1">Uncharacterized protein</fullName>
    </submittedName>
</protein>
<dbReference type="Proteomes" id="UP000214646">
    <property type="component" value="Unassembled WGS sequence"/>
</dbReference>
<name>A0A225DK32_9BACT</name>
<dbReference type="AlphaFoldDB" id="A0A225DK32"/>
<keyword evidence="2" id="KW-1185">Reference proteome</keyword>
<evidence type="ECO:0000313" key="1">
    <source>
        <dbReference type="EMBL" id="OWK37806.1"/>
    </source>
</evidence>